<evidence type="ECO:0000256" key="1">
    <source>
        <dbReference type="ARBA" id="ARBA00023015"/>
    </source>
</evidence>
<proteinExistence type="predicted"/>
<dbReference type="InterPro" id="IPR036388">
    <property type="entry name" value="WH-like_DNA-bd_sf"/>
</dbReference>
<dbReference type="AlphaFoldDB" id="A0A494XLT0"/>
<evidence type="ECO:0000313" key="6">
    <source>
        <dbReference type="Proteomes" id="UP000282076"/>
    </source>
</evidence>
<dbReference type="PROSITE" id="PS50987">
    <property type="entry name" value="HTH_ARSR_2"/>
    <property type="match status" value="1"/>
</dbReference>
<dbReference type="InterPro" id="IPR001845">
    <property type="entry name" value="HTH_ArsR_DNA-bd_dom"/>
</dbReference>
<dbReference type="InterPro" id="IPR011991">
    <property type="entry name" value="ArsR-like_HTH"/>
</dbReference>
<comment type="caution">
    <text evidence="5">The sequence shown here is derived from an EMBL/GenBank/DDBJ whole genome shotgun (WGS) entry which is preliminary data.</text>
</comment>
<dbReference type="Pfam" id="PF01022">
    <property type="entry name" value="HTH_5"/>
    <property type="match status" value="1"/>
</dbReference>
<dbReference type="EMBL" id="RBZM01000007">
    <property type="protein sequence ID" value="RKP51655.1"/>
    <property type="molecule type" value="Genomic_DNA"/>
</dbReference>
<reference evidence="5 6" key="1">
    <citation type="submission" date="2018-10" db="EMBL/GenBank/DDBJ databases">
        <title>Cohnella sp. M2MS4P-1, whole genome shotgun sequence.</title>
        <authorList>
            <person name="Tuo L."/>
        </authorList>
    </citation>
    <scope>NUCLEOTIDE SEQUENCE [LARGE SCALE GENOMIC DNA]</scope>
    <source>
        <strain evidence="5 6">M2MS4P-1</strain>
    </source>
</reference>
<accession>A0A494XLT0</accession>
<name>A0A494XLT0_9BACL</name>
<keyword evidence="1" id="KW-0805">Transcription regulation</keyword>
<dbReference type="Proteomes" id="UP000282076">
    <property type="component" value="Unassembled WGS sequence"/>
</dbReference>
<evidence type="ECO:0000313" key="5">
    <source>
        <dbReference type="EMBL" id="RKP51655.1"/>
    </source>
</evidence>
<keyword evidence="6" id="KW-1185">Reference proteome</keyword>
<dbReference type="InterPro" id="IPR051081">
    <property type="entry name" value="HTH_MetalResp_TranReg"/>
</dbReference>
<dbReference type="PANTHER" id="PTHR33154">
    <property type="entry name" value="TRANSCRIPTIONAL REGULATOR, ARSR FAMILY"/>
    <property type="match status" value="1"/>
</dbReference>
<organism evidence="5 6">
    <name type="scientific">Cohnella endophytica</name>
    <dbReference type="NCBI Taxonomy" id="2419778"/>
    <lineage>
        <taxon>Bacteria</taxon>
        <taxon>Bacillati</taxon>
        <taxon>Bacillota</taxon>
        <taxon>Bacilli</taxon>
        <taxon>Bacillales</taxon>
        <taxon>Paenibacillaceae</taxon>
        <taxon>Cohnella</taxon>
    </lineage>
</organism>
<dbReference type="CDD" id="cd00090">
    <property type="entry name" value="HTH_ARSR"/>
    <property type="match status" value="1"/>
</dbReference>
<dbReference type="Gene3D" id="1.10.10.10">
    <property type="entry name" value="Winged helix-like DNA-binding domain superfamily/Winged helix DNA-binding domain"/>
    <property type="match status" value="1"/>
</dbReference>
<keyword evidence="2" id="KW-0238">DNA-binding</keyword>
<protein>
    <submittedName>
        <fullName evidence="5">ArsR family transcriptional regulator</fullName>
    </submittedName>
</protein>
<keyword evidence="3" id="KW-0804">Transcription</keyword>
<feature type="domain" description="HTH arsR-type" evidence="4">
    <location>
        <begin position="1"/>
        <end position="94"/>
    </location>
</feature>
<dbReference type="InterPro" id="IPR036390">
    <property type="entry name" value="WH_DNA-bd_sf"/>
</dbReference>
<dbReference type="GO" id="GO:0003677">
    <property type="term" value="F:DNA binding"/>
    <property type="evidence" value="ECO:0007669"/>
    <property type="project" value="UniProtKB-KW"/>
</dbReference>
<evidence type="ECO:0000256" key="3">
    <source>
        <dbReference type="ARBA" id="ARBA00023163"/>
    </source>
</evidence>
<dbReference type="RefSeq" id="WP_120978369.1">
    <property type="nucleotide sequence ID" value="NZ_RBZM01000007.1"/>
</dbReference>
<dbReference type="OrthoDB" id="9799175at2"/>
<dbReference type="SUPFAM" id="SSF46785">
    <property type="entry name" value="Winged helix' DNA-binding domain"/>
    <property type="match status" value="1"/>
</dbReference>
<gene>
    <name evidence="5" type="ORF">D7Z26_17955</name>
</gene>
<evidence type="ECO:0000256" key="2">
    <source>
        <dbReference type="ARBA" id="ARBA00023125"/>
    </source>
</evidence>
<dbReference type="GO" id="GO:0003700">
    <property type="term" value="F:DNA-binding transcription factor activity"/>
    <property type="evidence" value="ECO:0007669"/>
    <property type="project" value="InterPro"/>
</dbReference>
<sequence>MNLTGNELLQVFEALANPHRMRIVSSLREGRKYVSELAREVRMSRPLLYMHLHRMEIAGLVSARLELSDDGKAKKYYELTEFELLLTPDAISDAVRTLTDKNAAETSTLEEE</sequence>
<evidence type="ECO:0000259" key="4">
    <source>
        <dbReference type="PROSITE" id="PS50987"/>
    </source>
</evidence>
<dbReference type="PANTHER" id="PTHR33154:SF35">
    <property type="entry name" value="TRANSCRIPTIONAL REGULATOR, ARSR FAMILY"/>
    <property type="match status" value="1"/>
</dbReference>
<dbReference type="SMART" id="SM00418">
    <property type="entry name" value="HTH_ARSR"/>
    <property type="match status" value="1"/>
</dbReference>